<dbReference type="STRING" id="652787.SAMN05216490_4173"/>
<name>A0A1H2BKZ0_MUCMA</name>
<evidence type="ECO:0000313" key="3">
    <source>
        <dbReference type="Proteomes" id="UP000199679"/>
    </source>
</evidence>
<dbReference type="AlphaFoldDB" id="A0A1H2BKZ0"/>
<sequence>MYGTIFKYMLTAIILFCLITQAGLAGAQSPNITGMVTGTNERLSGAIIKDITRHRQIASDPRGMFSIAAQKGDTLVAVMLNYKTDTLVYNQQDYLIIQLKQISKMLKEVVVNDTLSNPLKVYDQNKKEYSDIYWKGDKSKMVSVSVGTMPGVGLNIDKLYSALSKQGHDARRLQRDFAQDYRTSIVDQRFNKTMVSKVTGYKGQKLDDFIVKYKPSYDYVIKATDYDLVQYIKRKMATDSNTTASL</sequence>
<keyword evidence="3" id="KW-1185">Reference proteome</keyword>
<accession>A0A1H2BKZ0</accession>
<organism evidence="2 3">
    <name type="scientific">Mucilaginibacter mallensis</name>
    <dbReference type="NCBI Taxonomy" id="652787"/>
    <lineage>
        <taxon>Bacteria</taxon>
        <taxon>Pseudomonadati</taxon>
        <taxon>Bacteroidota</taxon>
        <taxon>Sphingobacteriia</taxon>
        <taxon>Sphingobacteriales</taxon>
        <taxon>Sphingobacteriaceae</taxon>
        <taxon>Mucilaginibacter</taxon>
    </lineage>
</organism>
<proteinExistence type="predicted"/>
<dbReference type="EMBL" id="LT629740">
    <property type="protein sequence ID" value="SDT58569.1"/>
    <property type="molecule type" value="Genomic_DNA"/>
</dbReference>
<dbReference type="SUPFAM" id="SSF49464">
    <property type="entry name" value="Carboxypeptidase regulatory domain-like"/>
    <property type="match status" value="1"/>
</dbReference>
<evidence type="ECO:0000256" key="1">
    <source>
        <dbReference type="SAM" id="SignalP"/>
    </source>
</evidence>
<dbReference type="RefSeq" id="WP_091377615.1">
    <property type="nucleotide sequence ID" value="NZ_LT629740.1"/>
</dbReference>
<evidence type="ECO:0000313" key="2">
    <source>
        <dbReference type="EMBL" id="SDT58569.1"/>
    </source>
</evidence>
<evidence type="ECO:0008006" key="4">
    <source>
        <dbReference type="Google" id="ProtNLM"/>
    </source>
</evidence>
<keyword evidence="1" id="KW-0732">Signal</keyword>
<dbReference type="OrthoDB" id="714262at2"/>
<dbReference type="InterPro" id="IPR008969">
    <property type="entry name" value="CarboxyPept-like_regulatory"/>
</dbReference>
<feature type="chain" id="PRO_5009270085" description="CarboxypepD_reg-like domain-containing protein" evidence="1">
    <location>
        <begin position="28"/>
        <end position="246"/>
    </location>
</feature>
<protein>
    <recommendedName>
        <fullName evidence="4">CarboxypepD_reg-like domain-containing protein</fullName>
    </recommendedName>
</protein>
<dbReference type="Proteomes" id="UP000199679">
    <property type="component" value="Chromosome I"/>
</dbReference>
<gene>
    <name evidence="2" type="ORF">SAMN05216490_4173</name>
</gene>
<feature type="signal peptide" evidence="1">
    <location>
        <begin position="1"/>
        <end position="27"/>
    </location>
</feature>
<reference evidence="2 3" key="1">
    <citation type="submission" date="2016-10" db="EMBL/GenBank/DDBJ databases">
        <authorList>
            <person name="de Groot N.N."/>
        </authorList>
    </citation>
    <scope>NUCLEOTIDE SEQUENCE [LARGE SCALE GENOMIC DNA]</scope>
    <source>
        <strain evidence="2 3">MP1X4</strain>
    </source>
</reference>